<accession>A0A1N6VXB1</accession>
<feature type="transmembrane region" description="Helical" evidence="8">
    <location>
        <begin position="17"/>
        <end position="36"/>
    </location>
</feature>
<keyword evidence="4 8" id="KW-0812">Transmembrane</keyword>
<comment type="similarity">
    <text evidence="2">Belongs to the MreD family.</text>
</comment>
<feature type="transmembrane region" description="Helical" evidence="8">
    <location>
        <begin position="83"/>
        <end position="101"/>
    </location>
</feature>
<keyword evidence="6 8" id="KW-1133">Transmembrane helix</keyword>
<dbReference type="GO" id="GO:0005886">
    <property type="term" value="C:plasma membrane"/>
    <property type="evidence" value="ECO:0007669"/>
    <property type="project" value="UniProtKB-SubCell"/>
</dbReference>
<evidence type="ECO:0000256" key="7">
    <source>
        <dbReference type="ARBA" id="ARBA00023136"/>
    </source>
</evidence>
<protein>
    <submittedName>
        <fullName evidence="9">Rod shape-determining protein MreD</fullName>
    </submittedName>
</protein>
<dbReference type="InterPro" id="IPR007227">
    <property type="entry name" value="Cell_shape_determining_MreD"/>
</dbReference>
<dbReference type="Proteomes" id="UP000186819">
    <property type="component" value="Unassembled WGS sequence"/>
</dbReference>
<keyword evidence="7 8" id="KW-0472">Membrane</keyword>
<dbReference type="NCBIfam" id="TIGR03426">
    <property type="entry name" value="shape_MreD"/>
    <property type="match status" value="1"/>
</dbReference>
<dbReference type="InterPro" id="IPR026034">
    <property type="entry name" value="MreD_proteobac"/>
</dbReference>
<dbReference type="PANTHER" id="PTHR37484">
    <property type="entry name" value="ROD SHAPE-DETERMINING PROTEIN MRED"/>
    <property type="match status" value="1"/>
</dbReference>
<comment type="subcellular location">
    <subcellularLocation>
        <location evidence="1">Cell membrane</location>
        <topology evidence="1">Multi-pass membrane protein</topology>
    </subcellularLocation>
</comment>
<evidence type="ECO:0000256" key="2">
    <source>
        <dbReference type="ARBA" id="ARBA00007776"/>
    </source>
</evidence>
<gene>
    <name evidence="9" type="ORF">SAMN05421829_10755</name>
</gene>
<dbReference type="STRING" id="34027.SAMN05421829_10755"/>
<feature type="transmembrane region" description="Helical" evidence="8">
    <location>
        <begin position="136"/>
        <end position="157"/>
    </location>
</feature>
<evidence type="ECO:0000256" key="5">
    <source>
        <dbReference type="ARBA" id="ARBA00022960"/>
    </source>
</evidence>
<proteinExistence type="inferred from homology"/>
<name>A0A1N6VXB1_9RHOO</name>
<dbReference type="PANTHER" id="PTHR37484:SF1">
    <property type="entry name" value="ROD SHAPE-DETERMINING PROTEIN MRED"/>
    <property type="match status" value="1"/>
</dbReference>
<organism evidence="9 10">
    <name type="scientific">Aromatoleum tolulyticum</name>
    <dbReference type="NCBI Taxonomy" id="34027"/>
    <lineage>
        <taxon>Bacteria</taxon>
        <taxon>Pseudomonadati</taxon>
        <taxon>Pseudomonadota</taxon>
        <taxon>Betaproteobacteria</taxon>
        <taxon>Rhodocyclales</taxon>
        <taxon>Rhodocyclaceae</taxon>
        <taxon>Aromatoleum</taxon>
    </lineage>
</organism>
<dbReference type="EMBL" id="FTMD01000007">
    <property type="protein sequence ID" value="SIQ82474.1"/>
    <property type="molecule type" value="Genomic_DNA"/>
</dbReference>
<dbReference type="Pfam" id="PF04093">
    <property type="entry name" value="MreD"/>
    <property type="match status" value="1"/>
</dbReference>
<dbReference type="OrthoDB" id="5297408at2"/>
<dbReference type="RefSeq" id="WP_076602347.1">
    <property type="nucleotide sequence ID" value="NZ_FTMD01000007.1"/>
</dbReference>
<feature type="transmembrane region" description="Helical" evidence="8">
    <location>
        <begin position="113"/>
        <end position="130"/>
    </location>
</feature>
<dbReference type="AlphaFoldDB" id="A0A1N6VXB1"/>
<evidence type="ECO:0000256" key="4">
    <source>
        <dbReference type="ARBA" id="ARBA00022692"/>
    </source>
</evidence>
<dbReference type="PIRSF" id="PIRSF018472">
    <property type="entry name" value="MreD_proteobac"/>
    <property type="match status" value="1"/>
</dbReference>
<keyword evidence="5" id="KW-0133">Cell shape</keyword>
<sequence length="173" mass="19292">MQPTHRSSRILQPAKTWFAYLSLLVALALSYIPTGLTPGVPDWVALVLAFWSIREPLRVGMGAGFLFGVLVDIGHGAAMGQHALAYVVLCYLATAVSRRVLWFPPTQQALQMFPLLLLTQVIMVVVRLLAGAEFPGWWYFLSSLTSAALWVPLNYLLLLPQYQPVDRDDNRPI</sequence>
<dbReference type="GO" id="GO:0008360">
    <property type="term" value="P:regulation of cell shape"/>
    <property type="evidence" value="ECO:0007669"/>
    <property type="project" value="UniProtKB-KW"/>
</dbReference>
<reference evidence="10" key="1">
    <citation type="submission" date="2017-01" db="EMBL/GenBank/DDBJ databases">
        <authorList>
            <person name="Varghese N."/>
            <person name="Submissions S."/>
        </authorList>
    </citation>
    <scope>NUCLEOTIDE SEQUENCE [LARGE SCALE GENOMIC DNA]</scope>
    <source>
        <strain evidence="10">ATCC 51758</strain>
    </source>
</reference>
<evidence type="ECO:0000256" key="6">
    <source>
        <dbReference type="ARBA" id="ARBA00022989"/>
    </source>
</evidence>
<evidence type="ECO:0000313" key="10">
    <source>
        <dbReference type="Proteomes" id="UP000186819"/>
    </source>
</evidence>
<evidence type="ECO:0000256" key="8">
    <source>
        <dbReference type="SAM" id="Phobius"/>
    </source>
</evidence>
<feature type="transmembrane region" description="Helical" evidence="8">
    <location>
        <begin position="57"/>
        <end position="77"/>
    </location>
</feature>
<evidence type="ECO:0000256" key="1">
    <source>
        <dbReference type="ARBA" id="ARBA00004651"/>
    </source>
</evidence>
<keyword evidence="10" id="KW-1185">Reference proteome</keyword>
<evidence type="ECO:0000256" key="3">
    <source>
        <dbReference type="ARBA" id="ARBA00022475"/>
    </source>
</evidence>
<evidence type="ECO:0000313" key="9">
    <source>
        <dbReference type="EMBL" id="SIQ82474.1"/>
    </source>
</evidence>
<keyword evidence="3" id="KW-1003">Cell membrane</keyword>